<evidence type="ECO:0000313" key="2">
    <source>
        <dbReference type="Proteomes" id="UP000176996"/>
    </source>
</evidence>
<organism evidence="1 2">
    <name type="scientific">Candidatus Jorgensenbacteria bacterium RIFCSPLOWO2_01_FULL_45_25b</name>
    <dbReference type="NCBI Taxonomy" id="1798471"/>
    <lineage>
        <taxon>Bacteria</taxon>
        <taxon>Candidatus Joergenseniibacteriota</taxon>
    </lineage>
</organism>
<gene>
    <name evidence="1" type="ORF">A3A21_03490</name>
</gene>
<name>A0A1F6BZ18_9BACT</name>
<dbReference type="STRING" id="1798471.A3A21_03490"/>
<dbReference type="EMBL" id="MFKK01000008">
    <property type="protein sequence ID" value="OGG42063.1"/>
    <property type="molecule type" value="Genomic_DNA"/>
</dbReference>
<dbReference type="SUPFAM" id="SSF56801">
    <property type="entry name" value="Acetyl-CoA synthetase-like"/>
    <property type="match status" value="1"/>
</dbReference>
<dbReference type="PANTHER" id="PTHR43845">
    <property type="entry name" value="BLR5969 PROTEIN"/>
    <property type="match status" value="1"/>
</dbReference>
<reference evidence="1 2" key="1">
    <citation type="journal article" date="2016" name="Nat. Commun.">
        <title>Thousands of microbial genomes shed light on interconnected biogeochemical processes in an aquifer system.</title>
        <authorList>
            <person name="Anantharaman K."/>
            <person name="Brown C.T."/>
            <person name="Hug L.A."/>
            <person name="Sharon I."/>
            <person name="Castelle C.J."/>
            <person name="Probst A.J."/>
            <person name="Thomas B.C."/>
            <person name="Singh A."/>
            <person name="Wilkins M.J."/>
            <person name="Karaoz U."/>
            <person name="Brodie E.L."/>
            <person name="Williams K.H."/>
            <person name="Hubbard S.S."/>
            <person name="Banfield J.F."/>
        </authorList>
    </citation>
    <scope>NUCLEOTIDE SEQUENCE [LARGE SCALE GENOMIC DNA]</scope>
</reference>
<dbReference type="InterPro" id="IPR042099">
    <property type="entry name" value="ANL_N_sf"/>
</dbReference>
<sequence length="482" mass="55436">MSDIPEGFSKALEVFRRAAKTVPAYQDFLRRHGIRAGEVSSPSHFSRLPITDKKNYIKHYSFRRLFSGERIPPMIHMSSGSSGKPTFWFRGDEHEEWGGEAHEAVFHDIFGIKKEEPTLVIISFAMGVWVAGTYTLAACREVSRRGYQVSTVTPGIGQNEIFHILRELAPKFNHVILVGYPPFLADILRTASKEGILPSKRFSVLAAADLFSEAWRNGMLPYLSPRDPYRAIVNMYGSADAGVMAHETPLSIFMRRASLSNKEFFRELFGETSLLPGLYQYDPSRLFFEEVNQELILTTSTATPLIRYNTHDVGRVIPYREMVQLLRRFSYFQEAEKKKFLRWKLPFLVIKGRTDVAVTFYGLNIFPEHIRQTFEDSRLSTILSGSFTAYNAHSNRTKRERLYVRFELQRNTRSSRKILRVVEEALFHSLRHTNTEFRKLSDSLGSRARPSVSLFSFGDERFTVFQARGMISLKGKKPRVVL</sequence>
<evidence type="ECO:0008006" key="3">
    <source>
        <dbReference type="Google" id="ProtNLM"/>
    </source>
</evidence>
<dbReference type="Proteomes" id="UP000176996">
    <property type="component" value="Unassembled WGS sequence"/>
</dbReference>
<comment type="caution">
    <text evidence="1">The sequence shown here is derived from an EMBL/GenBank/DDBJ whole genome shotgun (WGS) entry which is preliminary data.</text>
</comment>
<dbReference type="Gene3D" id="3.40.50.12780">
    <property type="entry name" value="N-terminal domain of ligase-like"/>
    <property type="match status" value="1"/>
</dbReference>
<evidence type="ECO:0000313" key="1">
    <source>
        <dbReference type="EMBL" id="OGG42063.1"/>
    </source>
</evidence>
<dbReference type="PANTHER" id="PTHR43845:SF1">
    <property type="entry name" value="BLR5969 PROTEIN"/>
    <property type="match status" value="1"/>
</dbReference>
<protein>
    <recommendedName>
        <fullName evidence="3">Phenylacetate--CoA ligase</fullName>
    </recommendedName>
</protein>
<accession>A0A1F6BZ18</accession>
<proteinExistence type="predicted"/>
<dbReference type="AlphaFoldDB" id="A0A1F6BZ18"/>